<evidence type="ECO:0000313" key="3">
    <source>
        <dbReference type="EMBL" id="CAO81572.1"/>
    </source>
</evidence>
<dbReference type="RefSeq" id="WP_015425430.1">
    <property type="nucleotide sequence ID" value="NC_020449.1"/>
</dbReference>
<keyword evidence="2" id="KW-0812">Transmembrane</keyword>
<feature type="compositionally biased region" description="Acidic residues" evidence="1">
    <location>
        <begin position="207"/>
        <end position="216"/>
    </location>
</feature>
<organism evidence="3 4">
    <name type="scientific">Cloacimonas acidaminovorans (strain Evry)</name>
    <dbReference type="NCBI Taxonomy" id="459349"/>
    <lineage>
        <taxon>Bacteria</taxon>
        <taxon>Pseudomonadati</taxon>
        <taxon>Candidatus Cloacimonadota</taxon>
        <taxon>Candidatus Cloacimonadia</taxon>
        <taxon>Candidatus Cloacimonadales</taxon>
        <taxon>Candidatus Cloacimonadaceae</taxon>
        <taxon>Candidatus Cloacimonas</taxon>
    </lineage>
</organism>
<protein>
    <submittedName>
        <fullName evidence="3">Uncharacterized protein</fullName>
    </submittedName>
</protein>
<evidence type="ECO:0000256" key="1">
    <source>
        <dbReference type="SAM" id="MobiDB-lite"/>
    </source>
</evidence>
<keyword evidence="2" id="KW-0472">Membrane</keyword>
<reference evidence="3 4" key="1">
    <citation type="journal article" date="2008" name="J. Bacteriol.">
        <title>'Candidatus Cloacamonas acidaminovorans': genome sequence reconstruction provides a first glimpse of a new bacterial division.</title>
        <authorList>
            <person name="Pelletier E."/>
            <person name="Kreimeyer A."/>
            <person name="Bocs S."/>
            <person name="Rouy Z."/>
            <person name="Gyapay G."/>
            <person name="Chouari R."/>
            <person name="Riviere D."/>
            <person name="Ganesan A."/>
            <person name="Daegelen P."/>
            <person name="Sghir A."/>
            <person name="Cohen G.N."/>
            <person name="Medigue C."/>
            <person name="Weissenbach J."/>
            <person name="Le Paslier D."/>
        </authorList>
    </citation>
    <scope>NUCLEOTIDE SEQUENCE [LARGE SCALE GENOMIC DNA]</scope>
    <source>
        <strain evidence="4">Evry</strain>
    </source>
</reference>
<dbReference type="HOGENOM" id="CLU_574528_0_0_0"/>
<dbReference type="EMBL" id="CU466930">
    <property type="protein sequence ID" value="CAO81572.1"/>
    <property type="molecule type" value="Genomic_DNA"/>
</dbReference>
<evidence type="ECO:0000256" key="2">
    <source>
        <dbReference type="SAM" id="Phobius"/>
    </source>
</evidence>
<dbReference type="AlphaFoldDB" id="B0VJB8"/>
<keyword evidence="2" id="KW-1133">Transmembrane helix</keyword>
<feature type="region of interest" description="Disordered" evidence="1">
    <location>
        <begin position="205"/>
        <end position="233"/>
    </location>
</feature>
<accession>B0VJB8</accession>
<gene>
    <name evidence="3" type="ordered locus">CLOAM1736</name>
</gene>
<name>B0VJB8_CLOAI</name>
<dbReference type="STRING" id="459349.CLOAM1736"/>
<evidence type="ECO:0000313" key="4">
    <source>
        <dbReference type="Proteomes" id="UP000002019"/>
    </source>
</evidence>
<keyword evidence="4" id="KW-1185">Reference proteome</keyword>
<dbReference type="OrthoDB" id="9839392at2"/>
<proteinExistence type="predicted"/>
<dbReference type="KEGG" id="caci:CLOAM1736"/>
<feature type="transmembrane region" description="Helical" evidence="2">
    <location>
        <begin position="152"/>
        <end position="171"/>
    </location>
</feature>
<dbReference type="Proteomes" id="UP000002019">
    <property type="component" value="Chromosome"/>
</dbReference>
<sequence>MSKLLNLTLHYKGKKLDQVRYGRDFKNKFFIGSDKYLFWQILDETFPEKHLFVTKKGDQLYLQLPPGAKVSCAKDGEPVDESYLTKSFILQGNKLLLRPDMTGTLAIAPNWEISYEFKEPYVSVLTPEQQQIAAQYACRPQPTADEKFSRNMILLFVILTVIFVIIFDLFLKKQVSYDTTLEQKLQTIQKAERIQAEALAKPSTFEEAGEYAEVPEETAGKEQPSGVPGGKGTAKSAGAIFGSGFGTFDPSATSAARPVQALTLMEGFVTSRPGGGGGGGAGPGVGGAGPGGGVGGTTFDPNATRSFTSDIGSVATKAPTVRGSEIRPEGVAIVKASGDQSKLMPSGVAFGKTAVTEQTLAKFKSKQVTQVTEETISQAPAERQTIIDEVRRAVEIRKGQIQSLYMKWNATIPFSGSVKIRLLINASGKVQDAIITPEGNMPNGFLTELEQLCESWSFPINEEFDYEFKFRLRKG</sequence>